<keyword evidence="1" id="KW-0328">Glycosyltransferase</keyword>
<evidence type="ECO:0000256" key="4">
    <source>
        <dbReference type="ARBA" id="ARBA00044042"/>
    </source>
</evidence>
<evidence type="ECO:0000256" key="3">
    <source>
        <dbReference type="ARBA" id="ARBA00043995"/>
    </source>
</evidence>
<gene>
    <name evidence="6" type="ORF">B0F87_101690</name>
</gene>
<dbReference type="Proteomes" id="UP000240010">
    <property type="component" value="Unassembled WGS sequence"/>
</dbReference>
<dbReference type="GO" id="GO:0008713">
    <property type="term" value="F:ADP-heptose-lipopolysaccharide heptosyltransferase activity"/>
    <property type="evidence" value="ECO:0007669"/>
    <property type="project" value="UniProtKB-EC"/>
</dbReference>
<dbReference type="GO" id="GO:0005829">
    <property type="term" value="C:cytosol"/>
    <property type="evidence" value="ECO:0007669"/>
    <property type="project" value="TreeGrafter"/>
</dbReference>
<dbReference type="CDD" id="cd03789">
    <property type="entry name" value="GT9_LPS_heptosyltransferase"/>
    <property type="match status" value="1"/>
</dbReference>
<comment type="catalytic activity">
    <reaction evidence="5">
        <text>an L-alpha-D-Hep-(1-&gt;5)-[alpha-Kdo-(2-&gt;4)]-alpha-Kdo-(2-&gt;6)-lipid A + ADP-L-glycero-beta-D-manno-heptose = an L-alpha-D-Hep-(1-&gt;3)-L-alpha-D-Hep-(1-&gt;5)-[alpha-Kdo-(2-&gt;4)]-alpha-Kdo-(2-&gt;6)-lipid A + ADP + H(+)</text>
        <dbReference type="Rhea" id="RHEA:74071"/>
        <dbReference type="ChEBI" id="CHEBI:15378"/>
        <dbReference type="ChEBI" id="CHEBI:61506"/>
        <dbReference type="ChEBI" id="CHEBI:193068"/>
        <dbReference type="ChEBI" id="CHEBI:193069"/>
        <dbReference type="ChEBI" id="CHEBI:456216"/>
        <dbReference type="EC" id="2.4.99.24"/>
    </reaction>
</comment>
<dbReference type="Pfam" id="PF01075">
    <property type="entry name" value="Glyco_transf_9"/>
    <property type="match status" value="1"/>
</dbReference>
<dbReference type="SUPFAM" id="SSF53756">
    <property type="entry name" value="UDP-Glycosyltransferase/glycogen phosphorylase"/>
    <property type="match status" value="1"/>
</dbReference>
<name>A0A2S6HLD6_9GAMM</name>
<comment type="similarity">
    <text evidence="3">Belongs to the glycosyltransferase 9 family.</text>
</comment>
<comment type="caution">
    <text evidence="6">The sequence shown here is derived from an EMBL/GenBank/DDBJ whole genome shotgun (WGS) entry which is preliminary data.</text>
</comment>
<dbReference type="InterPro" id="IPR002201">
    <property type="entry name" value="Glyco_trans_9"/>
</dbReference>
<dbReference type="GO" id="GO:0009244">
    <property type="term" value="P:lipopolysaccharide core region biosynthetic process"/>
    <property type="evidence" value="ECO:0007669"/>
    <property type="project" value="TreeGrafter"/>
</dbReference>
<evidence type="ECO:0000256" key="2">
    <source>
        <dbReference type="ARBA" id="ARBA00022679"/>
    </source>
</evidence>
<dbReference type="FunFam" id="3.40.50.2000:FF:000023">
    <property type="entry name" value="ADP-heptose--LPS heptosyltransferase II"/>
    <property type="match status" value="1"/>
</dbReference>
<proteinExistence type="inferred from homology"/>
<dbReference type="PANTHER" id="PTHR30160:SF7">
    <property type="entry name" value="ADP-HEPTOSE--LPS HEPTOSYLTRANSFERASE 2"/>
    <property type="match status" value="1"/>
</dbReference>
<dbReference type="Gene3D" id="3.40.50.2000">
    <property type="entry name" value="Glycogen Phosphorylase B"/>
    <property type="match status" value="2"/>
</dbReference>
<evidence type="ECO:0000256" key="1">
    <source>
        <dbReference type="ARBA" id="ARBA00022676"/>
    </source>
</evidence>
<dbReference type="PANTHER" id="PTHR30160">
    <property type="entry name" value="TETRAACYLDISACCHARIDE 4'-KINASE-RELATED"/>
    <property type="match status" value="1"/>
</dbReference>
<dbReference type="EC" id="2.4.99.24" evidence="4"/>
<protein>
    <recommendedName>
        <fullName evidence="4">lipopolysaccharide heptosyltransferase II</fullName>
        <ecNumber evidence="4">2.4.99.24</ecNumber>
    </recommendedName>
</protein>
<sequence>MKKYHKILVVGPSWVGDMVMAQSLFIALKNTRPDCRIDVLAPSWTLSLLERMPEVTNAIAMPLPRGKFGLMERIKLGLSLRSEGYDQAILLPNSWKSAIPPFFANIPIRTGYIGECRWGLLNDARKLDKNLLTMTVQRFVALGLPADTPMPPVCPQPALTISKDRQQAVIDKFKLTLSAAAPAPGSPAAYAPSMAIAESVPDRLTAYTPSMAIKILALCPGAEYGPAKRWPTEYYAEVARHKIDQGWQVWLFGSDKDKAVAEQINREASGFCTDFTGRTSVAEAVDLMSLANTVVSNDSGLMHVAAALDKKIIAIYGSSDPGFTPPLNDKARVISLNLDCAPCFKRDCPLGHTHCLTGITPDRVLELITLTQSGSK</sequence>
<keyword evidence="2 6" id="KW-0808">Transferase</keyword>
<dbReference type="RefSeq" id="WP_104427634.1">
    <property type="nucleotide sequence ID" value="NZ_PTIZ01000001.1"/>
</dbReference>
<evidence type="ECO:0000313" key="7">
    <source>
        <dbReference type="Proteomes" id="UP000240010"/>
    </source>
</evidence>
<organism evidence="6 7">
    <name type="scientific">Methylobacter tundripaludum</name>
    <dbReference type="NCBI Taxonomy" id="173365"/>
    <lineage>
        <taxon>Bacteria</taxon>
        <taxon>Pseudomonadati</taxon>
        <taxon>Pseudomonadota</taxon>
        <taxon>Gammaproteobacteria</taxon>
        <taxon>Methylococcales</taxon>
        <taxon>Methylococcaceae</taxon>
        <taxon>Methylobacter</taxon>
    </lineage>
</organism>
<evidence type="ECO:0000256" key="5">
    <source>
        <dbReference type="ARBA" id="ARBA00047503"/>
    </source>
</evidence>
<reference evidence="6 7" key="1">
    <citation type="submission" date="2018-02" db="EMBL/GenBank/DDBJ databases">
        <title>Subsurface microbial communities from deep shales in Ohio and West Virginia, USA.</title>
        <authorList>
            <person name="Wrighton K."/>
        </authorList>
    </citation>
    <scope>NUCLEOTIDE SEQUENCE [LARGE SCALE GENOMIC DNA]</scope>
    <source>
        <strain evidence="6 7">OWC-DMM</strain>
    </source>
</reference>
<dbReference type="InterPro" id="IPR011910">
    <property type="entry name" value="RfaF"/>
</dbReference>
<evidence type="ECO:0000313" key="6">
    <source>
        <dbReference type="EMBL" id="PPK78308.1"/>
    </source>
</evidence>
<dbReference type="InterPro" id="IPR051199">
    <property type="entry name" value="LPS_LOS_Heptosyltrfase"/>
</dbReference>
<accession>A0A2S6HLD6</accession>
<dbReference type="AlphaFoldDB" id="A0A2S6HLD6"/>
<dbReference type="EMBL" id="PTIZ01000001">
    <property type="protein sequence ID" value="PPK78308.1"/>
    <property type="molecule type" value="Genomic_DNA"/>
</dbReference>
<dbReference type="NCBIfam" id="TIGR02195">
    <property type="entry name" value="heptsyl_trn_II"/>
    <property type="match status" value="2"/>
</dbReference>